<evidence type="ECO:0000256" key="7">
    <source>
        <dbReference type="ARBA" id="ARBA00022777"/>
    </source>
</evidence>
<dbReference type="InterPro" id="IPR018095">
    <property type="entry name" value="Thymidylate_kin_CS"/>
</dbReference>
<dbReference type="EMBL" id="JAFKGL010000012">
    <property type="protein sequence ID" value="MBN9412765.1"/>
    <property type="molecule type" value="Genomic_DNA"/>
</dbReference>
<dbReference type="FunFam" id="3.40.50.300:FF:000225">
    <property type="entry name" value="Thymidylate kinase"/>
    <property type="match status" value="1"/>
</dbReference>
<dbReference type="InterPro" id="IPR039430">
    <property type="entry name" value="Thymidylate_kin-like_dom"/>
</dbReference>
<evidence type="ECO:0000256" key="10">
    <source>
        <dbReference type="ARBA" id="ARBA00048743"/>
    </source>
</evidence>
<dbReference type="GO" id="GO:0006233">
    <property type="term" value="P:dTDP biosynthetic process"/>
    <property type="evidence" value="ECO:0007669"/>
    <property type="project" value="InterPro"/>
</dbReference>
<evidence type="ECO:0000313" key="14">
    <source>
        <dbReference type="EMBL" id="MBN9412765.1"/>
    </source>
</evidence>
<dbReference type="Proteomes" id="UP000664414">
    <property type="component" value="Unassembled WGS sequence"/>
</dbReference>
<dbReference type="InterPro" id="IPR018094">
    <property type="entry name" value="Thymidylate_kinase"/>
</dbReference>
<evidence type="ECO:0000256" key="11">
    <source>
        <dbReference type="ARBA" id="ARBA00057735"/>
    </source>
</evidence>
<comment type="similarity">
    <text evidence="1 12">Belongs to the thymidylate kinase family.</text>
</comment>
<dbReference type="AlphaFoldDB" id="A0A8J7TTD2"/>
<dbReference type="SUPFAM" id="SSF52540">
    <property type="entry name" value="P-loop containing nucleoside triphosphate hydrolases"/>
    <property type="match status" value="1"/>
</dbReference>
<dbReference type="HAMAP" id="MF_00165">
    <property type="entry name" value="Thymidylate_kinase"/>
    <property type="match status" value="1"/>
</dbReference>
<evidence type="ECO:0000256" key="2">
    <source>
        <dbReference type="ARBA" id="ARBA00012980"/>
    </source>
</evidence>
<dbReference type="EC" id="2.7.4.9" evidence="2 12"/>
<gene>
    <name evidence="12" type="primary">tmk</name>
    <name evidence="14" type="ORF">J0H12_02405</name>
</gene>
<evidence type="ECO:0000256" key="1">
    <source>
        <dbReference type="ARBA" id="ARBA00009776"/>
    </source>
</evidence>
<feature type="binding site" evidence="12">
    <location>
        <begin position="11"/>
        <end position="18"/>
    </location>
    <ligand>
        <name>ATP</name>
        <dbReference type="ChEBI" id="CHEBI:30616"/>
    </ligand>
</feature>
<evidence type="ECO:0000256" key="8">
    <source>
        <dbReference type="ARBA" id="ARBA00022840"/>
    </source>
</evidence>
<evidence type="ECO:0000256" key="5">
    <source>
        <dbReference type="ARBA" id="ARBA00022727"/>
    </source>
</evidence>
<name>A0A8J7TTD2_9PROT</name>
<protein>
    <recommendedName>
        <fullName evidence="3 12">Thymidylate kinase</fullName>
        <ecNumber evidence="2 12">2.7.4.9</ecNumber>
    </recommendedName>
    <alternativeName>
        <fullName evidence="9 12">dTMP kinase</fullName>
    </alternativeName>
</protein>
<evidence type="ECO:0000256" key="3">
    <source>
        <dbReference type="ARBA" id="ARBA00017144"/>
    </source>
</evidence>
<dbReference type="InterPro" id="IPR027417">
    <property type="entry name" value="P-loop_NTPase"/>
</dbReference>
<dbReference type="PANTHER" id="PTHR10344:SF4">
    <property type="entry name" value="UMP-CMP KINASE 2, MITOCHONDRIAL"/>
    <property type="match status" value="1"/>
</dbReference>
<accession>A0A8J7TTD2</accession>
<dbReference type="GO" id="GO:0005524">
    <property type="term" value="F:ATP binding"/>
    <property type="evidence" value="ECO:0007669"/>
    <property type="project" value="UniProtKB-UniRule"/>
</dbReference>
<dbReference type="Pfam" id="PF02223">
    <property type="entry name" value="Thymidylate_kin"/>
    <property type="match status" value="1"/>
</dbReference>
<reference evidence="14" key="1">
    <citation type="submission" date="2021-02" db="EMBL/GenBank/DDBJ databases">
        <title>Thiocyanate and organic carbon inputs drive convergent selection for specific autotrophic Afipia and Thiobacillus strains within complex microbiomes.</title>
        <authorList>
            <person name="Huddy R.J."/>
            <person name="Sachdeva R."/>
            <person name="Kadzinga F."/>
            <person name="Kantor R.S."/>
            <person name="Harrison S.T.L."/>
            <person name="Banfield J.F."/>
        </authorList>
    </citation>
    <scope>NUCLEOTIDE SEQUENCE</scope>
    <source>
        <strain evidence="14">SCN18_10_11_15_R4_P_38_20</strain>
    </source>
</reference>
<comment type="catalytic activity">
    <reaction evidence="10 12">
        <text>dTMP + ATP = dTDP + ADP</text>
        <dbReference type="Rhea" id="RHEA:13517"/>
        <dbReference type="ChEBI" id="CHEBI:30616"/>
        <dbReference type="ChEBI" id="CHEBI:58369"/>
        <dbReference type="ChEBI" id="CHEBI:63528"/>
        <dbReference type="ChEBI" id="CHEBI:456216"/>
        <dbReference type="EC" id="2.7.4.9"/>
    </reaction>
</comment>
<comment type="function">
    <text evidence="11 12">Phosphorylation of dTMP to form dTDP in both de novo and salvage pathways of dTTP synthesis.</text>
</comment>
<dbReference type="CDD" id="cd01672">
    <property type="entry name" value="TMPK"/>
    <property type="match status" value="1"/>
</dbReference>
<sequence length="208" mass="23675">MVHGKFITLEGGEGAGKTTQVAYIKEFLESRAQRVLLTREPGGSAGAELIRGLLVDREAYSWDALTEYLLFTAARRDHILKTIKPALEEGIWVICDRFYDSSIAYQGYAQHLSLEILTTIYNFISEGVTPDLTLILDITPEIGLTRAHKRASHEDRFEHMNLQFHHEVRKGFLEIAKNHPERCIVINAEESEPQIKDTLLKTIQSHLF</sequence>
<organism evidence="14 15">
    <name type="scientific">Candidatus Paracaedimonas acanthamoebae</name>
    <dbReference type="NCBI Taxonomy" id="244581"/>
    <lineage>
        <taxon>Bacteria</taxon>
        <taxon>Pseudomonadati</taxon>
        <taxon>Pseudomonadota</taxon>
        <taxon>Alphaproteobacteria</taxon>
        <taxon>Holosporales</taxon>
        <taxon>Caedimonadaceae</taxon>
        <taxon>Candidatus Paracaedimonas</taxon>
    </lineage>
</organism>
<evidence type="ECO:0000256" key="4">
    <source>
        <dbReference type="ARBA" id="ARBA00022679"/>
    </source>
</evidence>
<dbReference type="GO" id="GO:0005829">
    <property type="term" value="C:cytosol"/>
    <property type="evidence" value="ECO:0007669"/>
    <property type="project" value="TreeGrafter"/>
</dbReference>
<dbReference type="GO" id="GO:0006227">
    <property type="term" value="P:dUDP biosynthetic process"/>
    <property type="evidence" value="ECO:0007669"/>
    <property type="project" value="TreeGrafter"/>
</dbReference>
<dbReference type="NCBIfam" id="TIGR00041">
    <property type="entry name" value="DTMP_kinase"/>
    <property type="match status" value="1"/>
</dbReference>
<evidence type="ECO:0000259" key="13">
    <source>
        <dbReference type="Pfam" id="PF02223"/>
    </source>
</evidence>
<dbReference type="GO" id="GO:0006235">
    <property type="term" value="P:dTTP biosynthetic process"/>
    <property type="evidence" value="ECO:0007669"/>
    <property type="project" value="UniProtKB-UniRule"/>
</dbReference>
<keyword evidence="7 12" id="KW-0418">Kinase</keyword>
<keyword evidence="6 12" id="KW-0547">Nucleotide-binding</keyword>
<evidence type="ECO:0000256" key="6">
    <source>
        <dbReference type="ARBA" id="ARBA00022741"/>
    </source>
</evidence>
<keyword evidence="8 12" id="KW-0067">ATP-binding</keyword>
<comment type="caution">
    <text evidence="14">The sequence shown here is derived from an EMBL/GenBank/DDBJ whole genome shotgun (WGS) entry which is preliminary data.</text>
</comment>
<keyword evidence="5 12" id="KW-0545">Nucleotide biosynthesis</keyword>
<evidence type="ECO:0000256" key="12">
    <source>
        <dbReference type="HAMAP-Rule" id="MF_00165"/>
    </source>
</evidence>
<dbReference type="PROSITE" id="PS01331">
    <property type="entry name" value="THYMIDYLATE_KINASE"/>
    <property type="match status" value="1"/>
</dbReference>
<feature type="domain" description="Thymidylate kinase-like" evidence="13">
    <location>
        <begin position="9"/>
        <end position="197"/>
    </location>
</feature>
<proteinExistence type="inferred from homology"/>
<evidence type="ECO:0000313" key="15">
    <source>
        <dbReference type="Proteomes" id="UP000664414"/>
    </source>
</evidence>
<keyword evidence="4 12" id="KW-0808">Transferase</keyword>
<dbReference type="PANTHER" id="PTHR10344">
    <property type="entry name" value="THYMIDYLATE KINASE"/>
    <property type="match status" value="1"/>
</dbReference>
<evidence type="ECO:0000256" key="9">
    <source>
        <dbReference type="ARBA" id="ARBA00029962"/>
    </source>
</evidence>
<dbReference type="Gene3D" id="3.40.50.300">
    <property type="entry name" value="P-loop containing nucleotide triphosphate hydrolases"/>
    <property type="match status" value="1"/>
</dbReference>
<dbReference type="GO" id="GO:0004798">
    <property type="term" value="F:dTMP kinase activity"/>
    <property type="evidence" value="ECO:0007669"/>
    <property type="project" value="UniProtKB-UniRule"/>
</dbReference>